<dbReference type="PANTHER" id="PTHR36142:SF2">
    <property type="entry name" value="METALLO-HYDROLASE_OXIDOREDUCTASE SUPERFAMILY PROTEIN"/>
    <property type="match status" value="1"/>
</dbReference>
<evidence type="ECO:0000313" key="1">
    <source>
        <dbReference type="EMBL" id="CAB4587789.1"/>
    </source>
</evidence>
<proteinExistence type="predicted"/>
<reference evidence="1" key="1">
    <citation type="submission" date="2020-05" db="EMBL/GenBank/DDBJ databases">
        <authorList>
            <person name="Chiriac C."/>
            <person name="Salcher M."/>
            <person name="Ghai R."/>
            <person name="Kavagutti S V."/>
        </authorList>
    </citation>
    <scope>NUCLEOTIDE SEQUENCE</scope>
</reference>
<sequence length="263" mass="28614">MLLRRLDDYQSWQIQFNGSSVLIDPWLTDHPISGAFDRRHGTGFTTHADLVRENSDIAAVLLCTSVDDHLRPDSLRLLTNVPVHSNLKAAKAARAAGSPDTHVRVPGDSFDIACREGGVLRVTSTACGLPLGLIASGWVIEALGVDGEDRGRVWIEPHQPTRAVARDVADRGPVDVAVLPTQSVLAVVLPVTAGPRRSAEATRVCGARALVPTATDPRRDMTWWQKAIYFVSGGDRRTVNELRGSAELIHLRTGDWLDVRSGR</sequence>
<protein>
    <submittedName>
        <fullName evidence="1">Unannotated protein</fullName>
    </submittedName>
</protein>
<dbReference type="AlphaFoldDB" id="A0A6J6FJA0"/>
<dbReference type="EMBL" id="CAEZTS010000148">
    <property type="protein sequence ID" value="CAB4587789.1"/>
    <property type="molecule type" value="Genomic_DNA"/>
</dbReference>
<gene>
    <name evidence="1" type="ORF">UFOPK1722_01466</name>
</gene>
<accession>A0A6J6FJA0</accession>
<organism evidence="1">
    <name type="scientific">freshwater metagenome</name>
    <dbReference type="NCBI Taxonomy" id="449393"/>
    <lineage>
        <taxon>unclassified sequences</taxon>
        <taxon>metagenomes</taxon>
        <taxon>ecological metagenomes</taxon>
    </lineage>
</organism>
<dbReference type="Gene3D" id="3.60.15.10">
    <property type="entry name" value="Ribonuclease Z/Hydroxyacylglutathione hydrolase-like"/>
    <property type="match status" value="1"/>
</dbReference>
<dbReference type="PANTHER" id="PTHR36142">
    <property type="entry name" value="METALLO-HYDROLASE/OXIDOREDUCTASE SUPERFAMILY PROTEIN"/>
    <property type="match status" value="1"/>
</dbReference>
<dbReference type="InterPro" id="IPR036866">
    <property type="entry name" value="RibonucZ/Hydroxyglut_hydro"/>
</dbReference>
<name>A0A6J6FJA0_9ZZZZ</name>